<dbReference type="Gene3D" id="3.40.50.880">
    <property type="match status" value="1"/>
</dbReference>
<keyword evidence="3" id="KW-0547">Nucleotide-binding</keyword>
<dbReference type="GO" id="GO:0016787">
    <property type="term" value="F:hydrolase activity"/>
    <property type="evidence" value="ECO:0007669"/>
    <property type="project" value="UniProtKB-KW"/>
</dbReference>
<proteinExistence type="predicted"/>
<sequence>GMDCNKDEKRDIFDYQCLMIPGGFSAGDYIRAGAIFAARIKSKLQKKLTEFVSQEYPVLGVCNGFQVLTELGLLPGIDDVVSTIPEACLYLNDSNRYECRPTLLKHENKGTCVFTSKIPKNDIRLIPSAHAEGKLLFAMDKQDKYLKKLEENDQIVFRYVDPEGNYAGYPWNPNGSFSNIAGICNHRGNVFGMMPHPERTFYKHQHPDWTANGLNDNVGDGKVIFESVLEYISRRF</sequence>
<keyword evidence="1" id="KW-0963">Cytoplasm</keyword>
<keyword evidence="7" id="KW-0315">Glutamine amidotransferase</keyword>
<evidence type="ECO:0000256" key="2">
    <source>
        <dbReference type="ARBA" id="ARBA00022598"/>
    </source>
</evidence>
<accession>X0UAH9</accession>
<evidence type="ECO:0000256" key="7">
    <source>
        <dbReference type="ARBA" id="ARBA00022962"/>
    </source>
</evidence>
<dbReference type="InterPro" id="IPR029062">
    <property type="entry name" value="Class_I_gatase-like"/>
</dbReference>
<evidence type="ECO:0000313" key="8">
    <source>
        <dbReference type="EMBL" id="GAG02540.1"/>
    </source>
</evidence>
<feature type="non-terminal residue" evidence="8">
    <location>
        <position position="1"/>
    </location>
</feature>
<keyword evidence="4" id="KW-0658">Purine biosynthesis</keyword>
<organism evidence="8">
    <name type="scientific">marine sediment metagenome</name>
    <dbReference type="NCBI Taxonomy" id="412755"/>
    <lineage>
        <taxon>unclassified sequences</taxon>
        <taxon>metagenomes</taxon>
        <taxon>ecological metagenomes</taxon>
    </lineage>
</organism>
<name>X0UAH9_9ZZZZ</name>
<gene>
    <name evidence="8" type="ORF">S01H1_43826</name>
</gene>
<protein>
    <submittedName>
        <fullName evidence="8">Uncharacterized protein</fullName>
    </submittedName>
</protein>
<dbReference type="EMBL" id="BARS01027930">
    <property type="protein sequence ID" value="GAG02540.1"/>
    <property type="molecule type" value="Genomic_DNA"/>
</dbReference>
<evidence type="ECO:0000256" key="1">
    <source>
        <dbReference type="ARBA" id="ARBA00022490"/>
    </source>
</evidence>
<dbReference type="GO" id="GO:0004642">
    <property type="term" value="F:phosphoribosylformylglycinamidine synthase activity"/>
    <property type="evidence" value="ECO:0007669"/>
    <property type="project" value="InterPro"/>
</dbReference>
<evidence type="ECO:0000256" key="3">
    <source>
        <dbReference type="ARBA" id="ARBA00022741"/>
    </source>
</evidence>
<dbReference type="AlphaFoldDB" id="X0UAH9"/>
<comment type="caution">
    <text evidence="8">The sequence shown here is derived from an EMBL/GenBank/DDBJ whole genome shotgun (WGS) entry which is preliminary data.</text>
</comment>
<keyword evidence="5" id="KW-0378">Hydrolase</keyword>
<evidence type="ECO:0000256" key="4">
    <source>
        <dbReference type="ARBA" id="ARBA00022755"/>
    </source>
</evidence>
<dbReference type="NCBIfam" id="NF002252">
    <property type="entry name" value="PRK01175.1"/>
    <property type="match status" value="1"/>
</dbReference>
<dbReference type="SMART" id="SM01211">
    <property type="entry name" value="GATase_5"/>
    <property type="match status" value="1"/>
</dbReference>
<keyword evidence="6" id="KW-0067">ATP-binding</keyword>
<evidence type="ECO:0000256" key="5">
    <source>
        <dbReference type="ARBA" id="ARBA00022801"/>
    </source>
</evidence>
<keyword evidence="2" id="KW-0436">Ligase</keyword>
<reference evidence="8" key="1">
    <citation type="journal article" date="2014" name="Front. Microbiol.">
        <title>High frequency of phylogenetically diverse reductive dehalogenase-homologous genes in deep subseafloor sedimentary metagenomes.</title>
        <authorList>
            <person name="Kawai M."/>
            <person name="Futagami T."/>
            <person name="Toyoda A."/>
            <person name="Takaki Y."/>
            <person name="Nishi S."/>
            <person name="Hori S."/>
            <person name="Arai W."/>
            <person name="Tsubouchi T."/>
            <person name="Morono Y."/>
            <person name="Uchiyama I."/>
            <person name="Ito T."/>
            <person name="Fujiyama A."/>
            <person name="Inagaki F."/>
            <person name="Takami H."/>
        </authorList>
    </citation>
    <scope>NUCLEOTIDE SEQUENCE</scope>
    <source>
        <strain evidence="8">Expedition CK06-06</strain>
    </source>
</reference>
<dbReference type="InterPro" id="IPR010075">
    <property type="entry name" value="PRibForGlyAmidine_synth_PurQ"/>
</dbReference>
<dbReference type="PANTHER" id="PTHR47552">
    <property type="entry name" value="PHOSPHORIBOSYLFORMYLGLYCINAMIDINE SYNTHASE SUBUNIT PURQ"/>
    <property type="match status" value="1"/>
</dbReference>
<dbReference type="PROSITE" id="PS51273">
    <property type="entry name" value="GATASE_TYPE_1"/>
    <property type="match status" value="1"/>
</dbReference>
<dbReference type="PANTHER" id="PTHR47552:SF1">
    <property type="entry name" value="PHOSPHORIBOSYLFORMYLGLYCINAMIDINE SYNTHASE SUBUNIT PURQ"/>
    <property type="match status" value="1"/>
</dbReference>
<dbReference type="PIRSF" id="PIRSF001586">
    <property type="entry name" value="FGAM_synth_I"/>
    <property type="match status" value="1"/>
</dbReference>
<dbReference type="SUPFAM" id="SSF52317">
    <property type="entry name" value="Class I glutamine amidotransferase-like"/>
    <property type="match status" value="1"/>
</dbReference>
<dbReference type="GO" id="GO:0005524">
    <property type="term" value="F:ATP binding"/>
    <property type="evidence" value="ECO:0007669"/>
    <property type="project" value="UniProtKB-KW"/>
</dbReference>
<dbReference type="Pfam" id="PF13507">
    <property type="entry name" value="GATase_5"/>
    <property type="match status" value="1"/>
</dbReference>
<dbReference type="NCBIfam" id="TIGR01737">
    <property type="entry name" value="FGAM_synth_I"/>
    <property type="match status" value="1"/>
</dbReference>
<dbReference type="GO" id="GO:0006189">
    <property type="term" value="P:'de novo' IMP biosynthetic process"/>
    <property type="evidence" value="ECO:0007669"/>
    <property type="project" value="InterPro"/>
</dbReference>
<evidence type="ECO:0000256" key="6">
    <source>
        <dbReference type="ARBA" id="ARBA00022840"/>
    </source>
</evidence>